<keyword evidence="3" id="KW-0812">Transmembrane</keyword>
<dbReference type="PANTHER" id="PTHR43194">
    <property type="entry name" value="HYDROLASE ALPHA/BETA FOLD FAMILY"/>
    <property type="match status" value="1"/>
</dbReference>
<dbReference type="RefSeq" id="WP_377257337.1">
    <property type="nucleotide sequence ID" value="NZ_JBHLUH010000063.1"/>
</dbReference>
<keyword evidence="6" id="KW-1185">Reference proteome</keyword>
<dbReference type="Proteomes" id="UP001589867">
    <property type="component" value="Unassembled WGS sequence"/>
</dbReference>
<dbReference type="InterPro" id="IPR050228">
    <property type="entry name" value="Carboxylesterase_BioH"/>
</dbReference>
<evidence type="ECO:0000313" key="6">
    <source>
        <dbReference type="Proteomes" id="UP001589867"/>
    </source>
</evidence>
<protein>
    <submittedName>
        <fullName evidence="5">Alpha/beta fold hydrolase</fullName>
    </submittedName>
</protein>
<reference evidence="5 6" key="1">
    <citation type="submission" date="2024-09" db="EMBL/GenBank/DDBJ databases">
        <authorList>
            <person name="Sun Q."/>
            <person name="Mori K."/>
        </authorList>
    </citation>
    <scope>NUCLEOTIDE SEQUENCE [LARGE SCALE GENOMIC DNA]</scope>
    <source>
        <strain evidence="5 6">TBRC 3947</strain>
    </source>
</reference>
<feature type="transmembrane region" description="Helical" evidence="3">
    <location>
        <begin position="74"/>
        <end position="96"/>
    </location>
</feature>
<keyword evidence="3" id="KW-1133">Transmembrane helix</keyword>
<gene>
    <name evidence="5" type="ORF">ACFFIA_30340</name>
</gene>
<dbReference type="Pfam" id="PF00561">
    <property type="entry name" value="Abhydrolase_1"/>
    <property type="match status" value="1"/>
</dbReference>
<organism evidence="5 6">
    <name type="scientific">Phytohabitans kaempferiae</name>
    <dbReference type="NCBI Taxonomy" id="1620943"/>
    <lineage>
        <taxon>Bacteria</taxon>
        <taxon>Bacillati</taxon>
        <taxon>Actinomycetota</taxon>
        <taxon>Actinomycetes</taxon>
        <taxon>Micromonosporales</taxon>
        <taxon>Micromonosporaceae</taxon>
    </lineage>
</organism>
<keyword evidence="2 5" id="KW-0378">Hydrolase</keyword>
<dbReference type="EMBL" id="JBHLUH010000063">
    <property type="protein sequence ID" value="MFC0531958.1"/>
    <property type="molecule type" value="Genomic_DNA"/>
</dbReference>
<dbReference type="PANTHER" id="PTHR43194:SF2">
    <property type="entry name" value="PEROXISOMAL MEMBRANE PROTEIN LPX1"/>
    <property type="match status" value="1"/>
</dbReference>
<dbReference type="InterPro" id="IPR002410">
    <property type="entry name" value="Peptidase_S33"/>
</dbReference>
<proteinExistence type="inferred from homology"/>
<evidence type="ECO:0000256" key="1">
    <source>
        <dbReference type="ARBA" id="ARBA00010088"/>
    </source>
</evidence>
<sequence>MRRLGGAVLVLAALPVGVVAGLVVLLAAAALTGSRVAAVLLAVLATATGAAALALPAARLLTPGQPPPHRARRWTTVGVTGAVTSVFLALAAVLVLPSGSSNVLTEPPGVRHWQLPTGSRLAYVHTPAQAAPRDAPVVIVHGGPGAPELGDPGLTARLAAAGYDVYAYHQFGAGLSSRATDIAEYTVARHVADLDAVRAAIGVERLTLVGASWGAQLIANYLAAHPERVARAVLTSPGTIWSPAFPSSTQLTPAGRRDQQDVVDTHPRFMIAHVVLAVAGPRAARTLLPERGMDAEYEALVGGLDMRPGCAGPGGADDAGTEPAGFGFWANAMTVRDAGQAPDPRPALRGLETPVLVLRGECDYIAPAVAAEYGQLLPNTTLVDVPDAGHDIARDQPRVYHERITRFLSD</sequence>
<comment type="similarity">
    <text evidence="1">Belongs to the peptidase S33 family.</text>
</comment>
<dbReference type="PRINTS" id="PR00793">
    <property type="entry name" value="PROAMNOPTASE"/>
</dbReference>
<feature type="transmembrane region" description="Helical" evidence="3">
    <location>
        <begin position="37"/>
        <end position="62"/>
    </location>
</feature>
<comment type="caution">
    <text evidence="5">The sequence shown here is derived from an EMBL/GenBank/DDBJ whole genome shotgun (WGS) entry which is preliminary data.</text>
</comment>
<feature type="transmembrane region" description="Helical" evidence="3">
    <location>
        <begin position="7"/>
        <end position="31"/>
    </location>
</feature>
<feature type="domain" description="AB hydrolase-1" evidence="4">
    <location>
        <begin position="136"/>
        <end position="244"/>
    </location>
</feature>
<dbReference type="GO" id="GO:0016787">
    <property type="term" value="F:hydrolase activity"/>
    <property type="evidence" value="ECO:0007669"/>
    <property type="project" value="UniProtKB-KW"/>
</dbReference>
<evidence type="ECO:0000313" key="5">
    <source>
        <dbReference type="EMBL" id="MFC0531958.1"/>
    </source>
</evidence>
<keyword evidence="3" id="KW-0472">Membrane</keyword>
<evidence type="ECO:0000259" key="4">
    <source>
        <dbReference type="Pfam" id="PF00561"/>
    </source>
</evidence>
<evidence type="ECO:0000256" key="2">
    <source>
        <dbReference type="ARBA" id="ARBA00022801"/>
    </source>
</evidence>
<dbReference type="InterPro" id="IPR029058">
    <property type="entry name" value="AB_hydrolase_fold"/>
</dbReference>
<accession>A0ABV6MC59</accession>
<dbReference type="InterPro" id="IPR000073">
    <property type="entry name" value="AB_hydrolase_1"/>
</dbReference>
<dbReference type="SUPFAM" id="SSF53474">
    <property type="entry name" value="alpha/beta-Hydrolases"/>
    <property type="match status" value="1"/>
</dbReference>
<name>A0ABV6MC59_9ACTN</name>
<dbReference type="Gene3D" id="3.40.50.1820">
    <property type="entry name" value="alpha/beta hydrolase"/>
    <property type="match status" value="1"/>
</dbReference>
<evidence type="ECO:0000256" key="3">
    <source>
        <dbReference type="SAM" id="Phobius"/>
    </source>
</evidence>